<dbReference type="RefSeq" id="WP_061853650.1">
    <property type="nucleotide sequence ID" value="NZ_LUGM01000002.1"/>
</dbReference>
<organism evidence="1 2">
    <name type="scientific">Staphylococcus kloosii</name>
    <dbReference type="NCBI Taxonomy" id="29384"/>
    <lineage>
        <taxon>Bacteria</taxon>
        <taxon>Bacillati</taxon>
        <taxon>Bacillota</taxon>
        <taxon>Bacilli</taxon>
        <taxon>Bacillales</taxon>
        <taxon>Staphylococcaceae</taxon>
        <taxon>Staphylococcus</taxon>
    </lineage>
</organism>
<sequence>MTYELYSFHTDVKDEWVDHNNHMNDAAYNRVFSDATDSWLAFLGLDKEAIEQLCYTVFTLENHVLFLKEMKLHEPVTVKVALIDHDAKRLHAFMTMLNEDNVKCATYEVMLIGIDTKNQRPSPFPEKIKSAINDYASKADKHETPLEIGHKIEIIKK</sequence>
<dbReference type="Proteomes" id="UP000075418">
    <property type="component" value="Unassembled WGS sequence"/>
</dbReference>
<gene>
    <name evidence="1" type="ORF">A0131_01155</name>
</gene>
<dbReference type="InterPro" id="IPR050563">
    <property type="entry name" value="4-hydroxybenzoyl-CoA_TE"/>
</dbReference>
<dbReference type="Gene3D" id="3.10.129.10">
    <property type="entry name" value="Hotdog Thioesterase"/>
    <property type="match status" value="1"/>
</dbReference>
<name>A0A151A215_9STAP</name>
<reference evidence="1 2" key="1">
    <citation type="submission" date="2016-02" db="EMBL/GenBank/DDBJ databases">
        <title>Draft genome sequence of hydrocarbon degrading Staphylococcus saprophyticus Strain CNV2, isolated from crude-oil contaminated soil from Noonmati Oil Refinery, Guwahati, Assam, India.</title>
        <authorList>
            <person name="Mukherjee A."/>
            <person name="Chettri B."/>
            <person name="Langpoklakpam J."/>
            <person name="Singh A.K."/>
            <person name="Chattopadhyay D.J."/>
        </authorList>
    </citation>
    <scope>NUCLEOTIDE SEQUENCE [LARGE SCALE GENOMIC DNA]</scope>
    <source>
        <strain evidence="1 2">CNV2</strain>
    </source>
</reference>
<evidence type="ECO:0000313" key="2">
    <source>
        <dbReference type="Proteomes" id="UP000075418"/>
    </source>
</evidence>
<dbReference type="AlphaFoldDB" id="A0A151A215"/>
<dbReference type="InterPro" id="IPR029069">
    <property type="entry name" value="HotDog_dom_sf"/>
</dbReference>
<evidence type="ECO:0000313" key="1">
    <source>
        <dbReference type="EMBL" id="KYH13419.1"/>
    </source>
</evidence>
<proteinExistence type="predicted"/>
<dbReference type="GO" id="GO:0047617">
    <property type="term" value="F:fatty acyl-CoA hydrolase activity"/>
    <property type="evidence" value="ECO:0007669"/>
    <property type="project" value="TreeGrafter"/>
</dbReference>
<dbReference type="PANTHER" id="PTHR31793:SF2">
    <property type="entry name" value="BLR1345 PROTEIN"/>
    <property type="match status" value="1"/>
</dbReference>
<accession>A0A151A215</accession>
<dbReference type="EMBL" id="LUGM01000002">
    <property type="protein sequence ID" value="KYH13419.1"/>
    <property type="molecule type" value="Genomic_DNA"/>
</dbReference>
<dbReference type="CDD" id="cd00586">
    <property type="entry name" value="4HBT"/>
    <property type="match status" value="1"/>
</dbReference>
<comment type="caution">
    <text evidence="1">The sequence shown here is derived from an EMBL/GenBank/DDBJ whole genome shotgun (WGS) entry which is preliminary data.</text>
</comment>
<dbReference type="SUPFAM" id="SSF54637">
    <property type="entry name" value="Thioesterase/thiol ester dehydrase-isomerase"/>
    <property type="match status" value="1"/>
</dbReference>
<dbReference type="Pfam" id="PF13279">
    <property type="entry name" value="4HBT_2"/>
    <property type="match status" value="1"/>
</dbReference>
<protein>
    <submittedName>
        <fullName evidence="1">Thioesterase</fullName>
    </submittedName>
</protein>
<dbReference type="PANTHER" id="PTHR31793">
    <property type="entry name" value="4-HYDROXYBENZOYL-COA THIOESTERASE FAMILY MEMBER"/>
    <property type="match status" value="1"/>
</dbReference>